<dbReference type="GO" id="GO:0061522">
    <property type="term" value="F:1,4-dihydroxy-2-naphthoyl-CoA thioesterase activity"/>
    <property type="evidence" value="ECO:0007669"/>
    <property type="project" value="TreeGrafter"/>
</dbReference>
<dbReference type="PANTHER" id="PTHR43240:SF8">
    <property type="entry name" value="PHENYLACETIC ACID DEGRADATION-RELATED PROTEIN"/>
    <property type="match status" value="1"/>
</dbReference>
<dbReference type="NCBIfam" id="TIGR00369">
    <property type="entry name" value="unchar_dom_1"/>
    <property type="match status" value="1"/>
</dbReference>
<evidence type="ECO:0000313" key="1">
    <source>
        <dbReference type="EMBL" id="AZU04530.1"/>
    </source>
</evidence>
<reference evidence="1 2" key="1">
    <citation type="submission" date="2016-12" db="EMBL/GenBank/DDBJ databases">
        <title>The genome of dimorphic prosthecate Glycocaulis alkaliphilus 6b-8t, isolated from crude oil dictates its adaptability in petroleum environments.</title>
        <authorList>
            <person name="Wu X.-L."/>
            <person name="Geng S."/>
        </authorList>
    </citation>
    <scope>NUCLEOTIDE SEQUENCE [LARGE SCALE GENOMIC DNA]</scope>
    <source>
        <strain evidence="1 2">6B-8</strain>
    </source>
</reference>
<dbReference type="CDD" id="cd03443">
    <property type="entry name" value="PaaI_thioesterase"/>
    <property type="match status" value="1"/>
</dbReference>
<gene>
    <name evidence="1" type="ORF">X907_2007</name>
</gene>
<dbReference type="PANTHER" id="PTHR43240">
    <property type="entry name" value="1,4-DIHYDROXY-2-NAPHTHOYL-COA THIOESTERASE 1"/>
    <property type="match status" value="1"/>
</dbReference>
<dbReference type="Proteomes" id="UP000286954">
    <property type="component" value="Chromosome"/>
</dbReference>
<organism evidence="1 2">
    <name type="scientific">Glycocaulis alkaliphilus</name>
    <dbReference type="NCBI Taxonomy" id="1434191"/>
    <lineage>
        <taxon>Bacteria</taxon>
        <taxon>Pseudomonadati</taxon>
        <taxon>Pseudomonadota</taxon>
        <taxon>Alphaproteobacteria</taxon>
        <taxon>Maricaulales</taxon>
        <taxon>Maricaulaceae</taxon>
        <taxon>Glycocaulis</taxon>
    </lineage>
</organism>
<dbReference type="SUPFAM" id="SSF54637">
    <property type="entry name" value="Thioesterase/thiol ester dehydrase-isomerase"/>
    <property type="match status" value="1"/>
</dbReference>
<protein>
    <submittedName>
        <fullName evidence="1">Phenylacetic acid degradation-like protein</fullName>
    </submittedName>
</protein>
<dbReference type="GO" id="GO:0005829">
    <property type="term" value="C:cytosol"/>
    <property type="evidence" value="ECO:0007669"/>
    <property type="project" value="TreeGrafter"/>
</dbReference>
<keyword evidence="2" id="KW-1185">Reference proteome</keyword>
<dbReference type="KEGG" id="gak:X907_2007"/>
<dbReference type="Gene3D" id="3.10.129.10">
    <property type="entry name" value="Hotdog Thioesterase"/>
    <property type="match status" value="1"/>
</dbReference>
<sequence>MMLTVEQLNELGVPLARTLGVVVLEAGPDRVVAEMEVRTEICTLGDTLHGGAMMSLADIAGATGAFISLPEGAVGTTTTESKTNMISSPPVGMKVIATATPIHKGRTSQVWQTRIEREDGKLVALTTQTQLNMWPQG</sequence>
<dbReference type="InterPro" id="IPR006683">
    <property type="entry name" value="Thioestr_dom"/>
</dbReference>
<evidence type="ECO:0000313" key="2">
    <source>
        <dbReference type="Proteomes" id="UP000286954"/>
    </source>
</evidence>
<dbReference type="EMBL" id="CP018911">
    <property type="protein sequence ID" value="AZU04530.1"/>
    <property type="molecule type" value="Genomic_DNA"/>
</dbReference>
<dbReference type="InterPro" id="IPR003736">
    <property type="entry name" value="PAAI_dom"/>
</dbReference>
<name>A0A3T0EB68_9PROT</name>
<proteinExistence type="predicted"/>
<accession>A0A3T0EB68</accession>
<dbReference type="Pfam" id="PF03061">
    <property type="entry name" value="4HBT"/>
    <property type="match status" value="1"/>
</dbReference>
<dbReference type="AlphaFoldDB" id="A0A3T0EB68"/>
<dbReference type="InterPro" id="IPR029069">
    <property type="entry name" value="HotDog_dom_sf"/>
</dbReference>